<protein>
    <submittedName>
        <fullName evidence="2">Nitrogen regulatory protein P-II</fullName>
    </submittedName>
</protein>
<gene>
    <name evidence="2" type="primary">glnB_2</name>
    <name evidence="2" type="ORF">Enr13x_53360</name>
</gene>
<dbReference type="InterPro" id="IPR002187">
    <property type="entry name" value="N-reg_PII"/>
</dbReference>
<keyword evidence="3" id="KW-1185">Reference proteome</keyword>
<dbReference type="KEGG" id="snep:Enr13x_53360"/>
<feature type="modified residue" description="O-UMP-tyrosine" evidence="1">
    <location>
        <position position="51"/>
    </location>
</feature>
<dbReference type="EMBL" id="CP037423">
    <property type="protein sequence ID" value="QDV45457.1"/>
    <property type="molecule type" value="Genomic_DNA"/>
</dbReference>
<dbReference type="PANTHER" id="PTHR30115">
    <property type="entry name" value="NITROGEN REGULATORY PROTEIN P-II"/>
    <property type="match status" value="1"/>
</dbReference>
<sequence length="116" mass="12660">MRVVIAIIQPTKLSTVRDALRELQLDDITVCDAMGYGRQHGKSALFRGNEYKVDLLRKVAVEVLVHEDELETVIDVISRNALTGSRGQIGDGKIFVLPVAEVIDIASPPQQYGSAG</sequence>
<dbReference type="GO" id="GO:0005829">
    <property type="term" value="C:cytosol"/>
    <property type="evidence" value="ECO:0007669"/>
    <property type="project" value="TreeGrafter"/>
</dbReference>
<proteinExistence type="predicted"/>
<evidence type="ECO:0000256" key="1">
    <source>
        <dbReference type="PIRSR" id="PIRSR602187-50"/>
    </source>
</evidence>
<reference evidence="2 3" key="1">
    <citation type="submission" date="2019-03" db="EMBL/GenBank/DDBJ databases">
        <title>Deep-cultivation of Planctomycetes and their phenomic and genomic characterization uncovers novel biology.</title>
        <authorList>
            <person name="Wiegand S."/>
            <person name="Jogler M."/>
            <person name="Boedeker C."/>
            <person name="Pinto D."/>
            <person name="Vollmers J."/>
            <person name="Rivas-Marin E."/>
            <person name="Kohn T."/>
            <person name="Peeters S.H."/>
            <person name="Heuer A."/>
            <person name="Rast P."/>
            <person name="Oberbeckmann S."/>
            <person name="Bunk B."/>
            <person name="Jeske O."/>
            <person name="Meyerdierks A."/>
            <person name="Storesund J.E."/>
            <person name="Kallscheuer N."/>
            <person name="Luecker S."/>
            <person name="Lage O.M."/>
            <person name="Pohl T."/>
            <person name="Merkel B.J."/>
            <person name="Hornburger P."/>
            <person name="Mueller R.-W."/>
            <person name="Bruemmer F."/>
            <person name="Labrenz M."/>
            <person name="Spormann A.M."/>
            <person name="Op den Camp H."/>
            <person name="Overmann J."/>
            <person name="Amann R."/>
            <person name="Jetten M.S.M."/>
            <person name="Mascher T."/>
            <person name="Medema M.H."/>
            <person name="Devos D.P."/>
            <person name="Kaster A.-K."/>
            <person name="Ovreas L."/>
            <person name="Rohde M."/>
            <person name="Galperin M.Y."/>
            <person name="Jogler C."/>
        </authorList>
    </citation>
    <scope>NUCLEOTIDE SEQUENCE [LARGE SCALE GENOMIC DNA]</scope>
    <source>
        <strain evidence="2 3">Enr13</strain>
    </source>
</reference>
<dbReference type="GO" id="GO:0030234">
    <property type="term" value="F:enzyme regulator activity"/>
    <property type="evidence" value="ECO:0007669"/>
    <property type="project" value="InterPro"/>
</dbReference>
<dbReference type="PANTHER" id="PTHR30115:SF11">
    <property type="entry name" value="NITROGEN REGULATORY PROTEIN P-II HOMOLOG"/>
    <property type="match status" value="1"/>
</dbReference>
<dbReference type="PRINTS" id="PR00340">
    <property type="entry name" value="PIIGLNB"/>
</dbReference>
<keyword evidence="1" id="KW-0597">Phosphoprotein</keyword>
<organism evidence="2 3">
    <name type="scientific">Stieleria neptunia</name>
    <dbReference type="NCBI Taxonomy" id="2527979"/>
    <lineage>
        <taxon>Bacteria</taxon>
        <taxon>Pseudomonadati</taxon>
        <taxon>Planctomycetota</taxon>
        <taxon>Planctomycetia</taxon>
        <taxon>Pirellulales</taxon>
        <taxon>Pirellulaceae</taxon>
        <taxon>Stieleria</taxon>
    </lineage>
</organism>
<dbReference type="AlphaFoldDB" id="A0A518HXK1"/>
<dbReference type="PROSITE" id="PS51343">
    <property type="entry name" value="PII_GLNB_DOM"/>
    <property type="match status" value="1"/>
</dbReference>
<dbReference type="InterPro" id="IPR011322">
    <property type="entry name" value="N-reg_PII-like_a/b"/>
</dbReference>
<evidence type="ECO:0000313" key="3">
    <source>
        <dbReference type="Proteomes" id="UP000319004"/>
    </source>
</evidence>
<dbReference type="GO" id="GO:0005524">
    <property type="term" value="F:ATP binding"/>
    <property type="evidence" value="ECO:0007669"/>
    <property type="project" value="TreeGrafter"/>
</dbReference>
<dbReference type="RefSeq" id="WP_145389610.1">
    <property type="nucleotide sequence ID" value="NZ_CP037423.1"/>
</dbReference>
<evidence type="ECO:0000313" key="2">
    <source>
        <dbReference type="EMBL" id="QDV45457.1"/>
    </source>
</evidence>
<dbReference type="GO" id="GO:0006808">
    <property type="term" value="P:regulation of nitrogen utilization"/>
    <property type="evidence" value="ECO:0007669"/>
    <property type="project" value="InterPro"/>
</dbReference>
<dbReference type="Gene3D" id="3.30.70.120">
    <property type="match status" value="1"/>
</dbReference>
<dbReference type="InterPro" id="IPR015867">
    <property type="entry name" value="N-reg_PII/ATP_PRibTrfase_C"/>
</dbReference>
<dbReference type="OrthoDB" id="9802729at2"/>
<accession>A0A518HXK1</accession>
<dbReference type="SMART" id="SM00938">
    <property type="entry name" value="P-II"/>
    <property type="match status" value="1"/>
</dbReference>
<dbReference type="Proteomes" id="UP000319004">
    <property type="component" value="Chromosome"/>
</dbReference>
<name>A0A518HXK1_9BACT</name>
<dbReference type="Pfam" id="PF00543">
    <property type="entry name" value="P-II"/>
    <property type="match status" value="1"/>
</dbReference>
<dbReference type="SUPFAM" id="SSF54913">
    <property type="entry name" value="GlnB-like"/>
    <property type="match status" value="1"/>
</dbReference>